<gene>
    <name evidence="1" type="ORF">SAMN05421823_1045</name>
</gene>
<accession>A0A1G9G736</accession>
<protein>
    <submittedName>
        <fullName evidence="1">Uncharacterized protein</fullName>
    </submittedName>
</protein>
<dbReference type="EMBL" id="FNFO01000004">
    <property type="protein sequence ID" value="SDK96421.1"/>
    <property type="molecule type" value="Genomic_DNA"/>
</dbReference>
<proteinExistence type="predicted"/>
<dbReference type="Proteomes" id="UP000198510">
    <property type="component" value="Unassembled WGS sequence"/>
</dbReference>
<dbReference type="STRING" id="1075417.SAMN05421823_1045"/>
<organism evidence="1 2">
    <name type="scientific">Catalinimonas alkaloidigena</name>
    <dbReference type="NCBI Taxonomy" id="1075417"/>
    <lineage>
        <taxon>Bacteria</taxon>
        <taxon>Pseudomonadati</taxon>
        <taxon>Bacteroidota</taxon>
        <taxon>Cytophagia</taxon>
        <taxon>Cytophagales</taxon>
        <taxon>Catalimonadaceae</taxon>
        <taxon>Catalinimonas</taxon>
    </lineage>
</organism>
<evidence type="ECO:0000313" key="1">
    <source>
        <dbReference type="EMBL" id="SDK96421.1"/>
    </source>
</evidence>
<sequence>MGPDQYASNRGGGEWETDYPNWEILYKAVDQIIDSLNLGYNEEVAELLIQILAIDNESETTLEKIESSLVPTQRQIYKRCCKI</sequence>
<evidence type="ECO:0000313" key="2">
    <source>
        <dbReference type="Proteomes" id="UP000198510"/>
    </source>
</evidence>
<reference evidence="1 2" key="1">
    <citation type="submission" date="2016-10" db="EMBL/GenBank/DDBJ databases">
        <authorList>
            <person name="de Groot N.N."/>
        </authorList>
    </citation>
    <scope>NUCLEOTIDE SEQUENCE [LARGE SCALE GENOMIC DNA]</scope>
    <source>
        <strain evidence="1 2">DSM 25186</strain>
    </source>
</reference>
<keyword evidence="2" id="KW-1185">Reference proteome</keyword>
<dbReference type="AlphaFoldDB" id="A0A1G9G736"/>
<name>A0A1G9G736_9BACT</name>